<reference evidence="1" key="1">
    <citation type="submission" date="2020-04" db="EMBL/GenBank/DDBJ databases">
        <authorList>
            <person name="Broberg M."/>
        </authorList>
    </citation>
    <scope>NUCLEOTIDE SEQUENCE</scope>
</reference>
<evidence type="ECO:0000313" key="1">
    <source>
        <dbReference type="EMBL" id="CAG9951561.1"/>
    </source>
</evidence>
<name>A0ACA9UE68_BIOOC</name>
<evidence type="ECO:0000313" key="2">
    <source>
        <dbReference type="Proteomes" id="UP000836387"/>
    </source>
</evidence>
<protein>
    <submittedName>
        <fullName evidence="1">Uncharacterized protein</fullName>
    </submittedName>
</protein>
<reference evidence="1" key="2">
    <citation type="submission" date="2021-10" db="EMBL/GenBank/DDBJ databases">
        <authorList>
            <person name="Piombo E."/>
        </authorList>
    </citation>
    <scope>NUCLEOTIDE SEQUENCE</scope>
</reference>
<dbReference type="Proteomes" id="UP000836387">
    <property type="component" value="Unassembled WGS sequence"/>
</dbReference>
<sequence length="22" mass="2657">MLLPPCWFYPQDQFSRPTAIFV</sequence>
<dbReference type="EMBL" id="CADEHS020000345">
    <property type="protein sequence ID" value="CAG9951561.1"/>
    <property type="molecule type" value="Genomic_DNA"/>
</dbReference>
<gene>
    <name evidence="1" type="ORF">CRV2_00016400</name>
</gene>
<proteinExistence type="predicted"/>
<comment type="caution">
    <text evidence="1">The sequence shown here is derived from an EMBL/GenBank/DDBJ whole genome shotgun (WGS) entry which is preliminary data.</text>
</comment>
<organism evidence="1 2">
    <name type="scientific">Clonostachys rosea f. rosea IK726</name>
    <dbReference type="NCBI Taxonomy" id="1349383"/>
    <lineage>
        <taxon>Eukaryota</taxon>
        <taxon>Fungi</taxon>
        <taxon>Dikarya</taxon>
        <taxon>Ascomycota</taxon>
        <taxon>Pezizomycotina</taxon>
        <taxon>Sordariomycetes</taxon>
        <taxon>Hypocreomycetidae</taxon>
        <taxon>Hypocreales</taxon>
        <taxon>Bionectriaceae</taxon>
        <taxon>Clonostachys</taxon>
    </lineage>
</organism>
<accession>A0ACA9UE68</accession>
<keyword evidence="2" id="KW-1185">Reference proteome</keyword>